<keyword evidence="3 5" id="KW-1133">Transmembrane helix</keyword>
<proteinExistence type="predicted"/>
<evidence type="ECO:0000256" key="1">
    <source>
        <dbReference type="ARBA" id="ARBA00004141"/>
    </source>
</evidence>
<dbReference type="InterPro" id="IPR032808">
    <property type="entry name" value="DoxX"/>
</dbReference>
<dbReference type="Proteomes" id="UP000790580">
    <property type="component" value="Unassembled WGS sequence"/>
</dbReference>
<sequence>MYPLLLIRIAVGTVFFFEGIFKWIQPELGVLRFQSIGFPFPEIFALFIGTVEIVFGSLLLINHQVKYAVAPLFCISLGAIITTKIPIFFEFGFIKVFHEGRLDFVLLMATLFLWMKQSKITKKFPLPT</sequence>
<keyword evidence="2 5" id="KW-0812">Transmembrane</keyword>
<dbReference type="RefSeq" id="WP_176371401.1">
    <property type="nucleotide sequence ID" value="NZ_JAHQCR010000034.1"/>
</dbReference>
<feature type="transmembrane region" description="Helical" evidence="5">
    <location>
        <begin position="68"/>
        <end position="89"/>
    </location>
</feature>
<feature type="transmembrane region" description="Helical" evidence="5">
    <location>
        <begin position="5"/>
        <end position="24"/>
    </location>
</feature>
<dbReference type="Pfam" id="PF07681">
    <property type="entry name" value="DoxX"/>
    <property type="match status" value="1"/>
</dbReference>
<evidence type="ECO:0000256" key="5">
    <source>
        <dbReference type="SAM" id="Phobius"/>
    </source>
</evidence>
<evidence type="ECO:0000256" key="4">
    <source>
        <dbReference type="ARBA" id="ARBA00023136"/>
    </source>
</evidence>
<keyword evidence="4 5" id="KW-0472">Membrane</keyword>
<feature type="transmembrane region" description="Helical" evidence="5">
    <location>
        <begin position="44"/>
        <end position="61"/>
    </location>
</feature>
<organism evidence="6 7">
    <name type="scientific">Evansella alkalicola</name>
    <dbReference type="NCBI Taxonomy" id="745819"/>
    <lineage>
        <taxon>Bacteria</taxon>
        <taxon>Bacillati</taxon>
        <taxon>Bacillota</taxon>
        <taxon>Bacilli</taxon>
        <taxon>Bacillales</taxon>
        <taxon>Bacillaceae</taxon>
        <taxon>Evansella</taxon>
    </lineage>
</organism>
<accession>A0ABS6JS57</accession>
<keyword evidence="7" id="KW-1185">Reference proteome</keyword>
<evidence type="ECO:0000256" key="2">
    <source>
        <dbReference type="ARBA" id="ARBA00022692"/>
    </source>
</evidence>
<dbReference type="EMBL" id="JAHQCR010000034">
    <property type="protein sequence ID" value="MBU9721323.1"/>
    <property type="molecule type" value="Genomic_DNA"/>
</dbReference>
<name>A0ABS6JS57_9BACI</name>
<evidence type="ECO:0000256" key="3">
    <source>
        <dbReference type="ARBA" id="ARBA00022989"/>
    </source>
</evidence>
<comment type="subcellular location">
    <subcellularLocation>
        <location evidence="1">Membrane</location>
        <topology evidence="1">Multi-pass membrane protein</topology>
    </subcellularLocation>
</comment>
<comment type="caution">
    <text evidence="6">The sequence shown here is derived from an EMBL/GenBank/DDBJ whole genome shotgun (WGS) entry which is preliminary data.</text>
</comment>
<evidence type="ECO:0000313" key="6">
    <source>
        <dbReference type="EMBL" id="MBU9721323.1"/>
    </source>
</evidence>
<reference evidence="6 7" key="1">
    <citation type="submission" date="2021-06" db="EMBL/GenBank/DDBJ databases">
        <title>Bacillus sp. RD4P76, an endophyte from a halophyte.</title>
        <authorList>
            <person name="Sun J.-Q."/>
        </authorList>
    </citation>
    <scope>NUCLEOTIDE SEQUENCE [LARGE SCALE GENOMIC DNA]</scope>
    <source>
        <strain evidence="6 7">JCM 17098</strain>
    </source>
</reference>
<feature type="transmembrane region" description="Helical" evidence="5">
    <location>
        <begin position="95"/>
        <end position="114"/>
    </location>
</feature>
<protein>
    <submittedName>
        <fullName evidence="6">DoxX family protein</fullName>
    </submittedName>
</protein>
<gene>
    <name evidence="6" type="ORF">KS407_07650</name>
</gene>
<evidence type="ECO:0000313" key="7">
    <source>
        <dbReference type="Proteomes" id="UP000790580"/>
    </source>
</evidence>